<feature type="compositionally biased region" description="Polar residues" evidence="1">
    <location>
        <begin position="468"/>
        <end position="481"/>
    </location>
</feature>
<feature type="region of interest" description="Disordered" evidence="1">
    <location>
        <begin position="252"/>
        <end position="325"/>
    </location>
</feature>
<evidence type="ECO:0008006" key="4">
    <source>
        <dbReference type="Google" id="ProtNLM"/>
    </source>
</evidence>
<feature type="compositionally biased region" description="Polar residues" evidence="1">
    <location>
        <begin position="286"/>
        <end position="295"/>
    </location>
</feature>
<protein>
    <recommendedName>
        <fullName evidence="4">Capsid maturation protease</fullName>
    </recommendedName>
</protein>
<evidence type="ECO:0000256" key="1">
    <source>
        <dbReference type="SAM" id="MobiDB-lite"/>
    </source>
</evidence>
<reference evidence="2 3" key="1">
    <citation type="submission" date="2019-04" db="EMBL/GenBank/DDBJ databases">
        <authorList>
            <person name="Pope W.H."/>
            <person name="Garlena R.A."/>
            <person name="Russell D.A."/>
            <person name="Jacobs-Sera D."/>
            <person name="Hatfull G.F."/>
        </authorList>
    </citation>
    <scope>NUCLEOTIDE SEQUENCE [LARGE SCALE GENOMIC DNA]</scope>
</reference>
<evidence type="ECO:0000313" key="3">
    <source>
        <dbReference type="Proteomes" id="UP000423482"/>
    </source>
</evidence>
<dbReference type="Proteomes" id="UP000423482">
    <property type="component" value="Segment"/>
</dbReference>
<feature type="compositionally biased region" description="Polar residues" evidence="1">
    <location>
        <begin position="307"/>
        <end position="325"/>
    </location>
</feature>
<organism evidence="2 3">
    <name type="scientific">Gordonia phage Forza</name>
    <dbReference type="NCBI Taxonomy" id="2571247"/>
    <lineage>
        <taxon>Viruses</taxon>
        <taxon>Duplodnaviria</taxon>
        <taxon>Heunggongvirae</taxon>
        <taxon>Uroviricota</taxon>
        <taxon>Caudoviricetes</taxon>
        <taxon>Forzavirus</taxon>
        <taxon>Forzavirus forza</taxon>
    </lineage>
</organism>
<feature type="compositionally biased region" description="Polar residues" evidence="1">
    <location>
        <begin position="252"/>
        <end position="267"/>
    </location>
</feature>
<dbReference type="GeneID" id="77924450"/>
<dbReference type="EMBL" id="MK814760">
    <property type="protein sequence ID" value="QGT55075.1"/>
    <property type="molecule type" value="Genomic_DNA"/>
</dbReference>
<dbReference type="KEGG" id="vg:77924450"/>
<gene>
    <name evidence="2" type="primary">82</name>
    <name evidence="2" type="ORF">SEA_FORZA_82</name>
</gene>
<accession>A0A650EZG1</accession>
<evidence type="ECO:0000313" key="2">
    <source>
        <dbReference type="EMBL" id="QGT55075.1"/>
    </source>
</evidence>
<name>A0A650EZG1_9CAUD</name>
<feature type="region of interest" description="Disordered" evidence="1">
    <location>
        <begin position="459"/>
        <end position="481"/>
    </location>
</feature>
<sequence>MSTDVIISEVPARTYTVPAVLVAAIGERAALDKVYDTLGSDDEAARIWAERIIAGIERDRERQEEAVLASIAYDPDEYFYWGLTASGDDDLIYAIGRLKRPDTNIGNAEILTEKTSWRPISSDISSDPHQAGIAMTASLLAFTASAFAEGMHGVQMSYGNPLTFLPTQPMLASGTMGSKQDGNVYAIVDGTDTTAVMELIMIKDGPEVFRRDGGAWVLDNSILDSLQSTNPPPIVELTGSTLSSVLEQVDNNKANQLEPDSTGQASEGSMLIEEPIKSDPKKAIKPSSSDTSDQAIPTKKPSDSPSKDTYASNQNKSQLKDGSSSRTAALLARYDDIETMTASIRGLSSDVADAMSVRDAKLKLLNDATALRASLELRESQIHKIVLPALLADAASVHDATPNQRKATHLRKYWVRGKGAVKIRWGTEGDFTRCVSQLQKYLGARAKGYCAKRHKETVGYWPGDKRNTGPQRGNTGQKSRA</sequence>
<dbReference type="RefSeq" id="YP_010648962.1">
    <property type="nucleotide sequence ID" value="NC_070763.1"/>
</dbReference>
<keyword evidence="3" id="KW-1185">Reference proteome</keyword>
<proteinExistence type="predicted"/>